<gene>
    <name evidence="5" type="ORF">TraAM80_06640</name>
</gene>
<feature type="repeat" description="Pumilio" evidence="2">
    <location>
        <begin position="451"/>
        <end position="490"/>
    </location>
</feature>
<keyword evidence="6" id="KW-1185">Reference proteome</keyword>
<dbReference type="InterPro" id="IPR001313">
    <property type="entry name" value="Pumilio_RNA-bd_rpt"/>
</dbReference>
<dbReference type="Proteomes" id="UP000283634">
    <property type="component" value="Unassembled WGS sequence"/>
</dbReference>
<dbReference type="Pfam" id="PF00806">
    <property type="entry name" value="PUF"/>
    <property type="match status" value="4"/>
</dbReference>
<feature type="compositionally biased region" description="Basic residues" evidence="3">
    <location>
        <begin position="522"/>
        <end position="541"/>
    </location>
</feature>
<dbReference type="GO" id="GO:0010608">
    <property type="term" value="P:post-transcriptional regulation of gene expression"/>
    <property type="evidence" value="ECO:0007669"/>
    <property type="project" value="TreeGrafter"/>
</dbReference>
<dbReference type="PROSITE" id="PS50302">
    <property type="entry name" value="PUM"/>
    <property type="match status" value="3"/>
</dbReference>
<evidence type="ECO:0000259" key="4">
    <source>
        <dbReference type="PROSITE" id="PS50303"/>
    </source>
</evidence>
<dbReference type="OMA" id="HGCHILR"/>
<evidence type="ECO:0000313" key="6">
    <source>
        <dbReference type="Proteomes" id="UP000283634"/>
    </source>
</evidence>
<sequence>MKIREVNFNATALRGKAEPPMATYISPPRPNKQKLLPQPQLQRQSCVAPTSSPSQSYYAEAETEVYASSLLSSYAAATDPTRMMDLDEGSYAQCPCATCAQYRAYYAMKMSESSELRPETLHAAPATCIPTIYDQQQSLPQTQQQQQQPSMMTTMQRQDVPPVLTIGVQRPKVQVASHASVFNQPPPPPPPQLQLPQQQQHAKLCVTPTVSASMAHDTLLPLDTAEEFERKCVGRVVELACTAEGRSMLLAAVRSQDAMVIDTMVNEIVADVETVALDNHGCHILRVLKDYMNAEQTALLVSSFSETLVLNLCTVSQYTRRILQSLFEHPLIDLQPIVNVLASNVQYLAATQQGCISLMRVFELCSAEQKMQLMAPLVPLFTHIALDPFGNYVVQCAIEHSGKTVAAQYTMSCFAGKLLNMSCNKYASNAVEKIIKVCGDVPAVRRLLMDELIFNPAALLQMVQDSFGNFVVQSIIEHTQNPTELKRICDRLRPALLSSPYASKIEAKIRTKVSTVQLQQQPHRHQAPRQGQTRRSHQQQR</sequence>
<dbReference type="InterPro" id="IPR011989">
    <property type="entry name" value="ARM-like"/>
</dbReference>
<dbReference type="SMART" id="SM00025">
    <property type="entry name" value="Pumilio"/>
    <property type="match status" value="6"/>
</dbReference>
<dbReference type="VEuPathDB" id="TriTrypDB:TRSC58_03826"/>
<accession>A0A3R7NFN9</accession>
<feature type="region of interest" description="Disordered" evidence="3">
    <location>
        <begin position="19"/>
        <end position="53"/>
    </location>
</feature>
<name>A0A3R7NFN9_TRYRA</name>
<evidence type="ECO:0000313" key="5">
    <source>
        <dbReference type="EMBL" id="RNF02025.1"/>
    </source>
</evidence>
<feature type="repeat" description="Pumilio" evidence="2">
    <location>
        <begin position="267"/>
        <end position="302"/>
    </location>
</feature>
<evidence type="ECO:0000256" key="3">
    <source>
        <dbReference type="SAM" id="MobiDB-lite"/>
    </source>
</evidence>
<dbReference type="RefSeq" id="XP_029236674.1">
    <property type="nucleotide sequence ID" value="XM_029383474.1"/>
</dbReference>
<dbReference type="GO" id="GO:0003729">
    <property type="term" value="F:mRNA binding"/>
    <property type="evidence" value="ECO:0007669"/>
    <property type="project" value="TreeGrafter"/>
</dbReference>
<dbReference type="Gene3D" id="1.25.10.10">
    <property type="entry name" value="Leucine-rich Repeat Variant"/>
    <property type="match status" value="1"/>
</dbReference>
<proteinExistence type="predicted"/>
<evidence type="ECO:0000256" key="1">
    <source>
        <dbReference type="ARBA" id="ARBA00022737"/>
    </source>
</evidence>
<dbReference type="PROSITE" id="PS50303">
    <property type="entry name" value="PUM_HD"/>
    <property type="match status" value="1"/>
</dbReference>
<dbReference type="PANTHER" id="PTHR12537">
    <property type="entry name" value="RNA BINDING PROTEIN PUMILIO-RELATED"/>
    <property type="match status" value="1"/>
</dbReference>
<dbReference type="SUPFAM" id="SSF48371">
    <property type="entry name" value="ARM repeat"/>
    <property type="match status" value="1"/>
</dbReference>
<dbReference type="AlphaFoldDB" id="A0A3R7NFN9"/>
<feature type="compositionally biased region" description="Low complexity" evidence="3">
    <location>
        <begin position="33"/>
        <end position="44"/>
    </location>
</feature>
<dbReference type="GeneID" id="40330573"/>
<protein>
    <submittedName>
        <fullName evidence="5">Pumilio protein 9</fullName>
    </submittedName>
</protein>
<dbReference type="GO" id="GO:0005737">
    <property type="term" value="C:cytoplasm"/>
    <property type="evidence" value="ECO:0007669"/>
    <property type="project" value="TreeGrafter"/>
</dbReference>
<keyword evidence="1" id="KW-0677">Repeat</keyword>
<evidence type="ECO:0000256" key="2">
    <source>
        <dbReference type="PROSITE-ProRule" id="PRU00317"/>
    </source>
</evidence>
<feature type="domain" description="PUM-HD" evidence="4">
    <location>
        <begin position="159"/>
        <end position="517"/>
    </location>
</feature>
<dbReference type="PANTHER" id="PTHR12537:SF50">
    <property type="entry name" value="RNA BINDING PROTEIN, PUTATIVE-RELATED"/>
    <property type="match status" value="1"/>
</dbReference>
<organism evidence="5 6">
    <name type="scientific">Trypanosoma rangeli</name>
    <dbReference type="NCBI Taxonomy" id="5698"/>
    <lineage>
        <taxon>Eukaryota</taxon>
        <taxon>Discoba</taxon>
        <taxon>Euglenozoa</taxon>
        <taxon>Kinetoplastea</taxon>
        <taxon>Metakinetoplastina</taxon>
        <taxon>Trypanosomatida</taxon>
        <taxon>Trypanosomatidae</taxon>
        <taxon>Trypanosoma</taxon>
        <taxon>Herpetosoma</taxon>
    </lineage>
</organism>
<reference evidence="5 6" key="1">
    <citation type="journal article" date="2018" name="BMC Genomics">
        <title>Genomic comparison of Trypanosoma conorhini and Trypanosoma rangeli to Trypanosoma cruzi strains of high and low virulence.</title>
        <authorList>
            <person name="Bradwell K.R."/>
            <person name="Koparde V.N."/>
            <person name="Matveyev A.V."/>
            <person name="Serrano M.G."/>
            <person name="Alves J.M."/>
            <person name="Parikh H."/>
            <person name="Huang B."/>
            <person name="Lee V."/>
            <person name="Espinosa-Alvarez O."/>
            <person name="Ortiz P.A."/>
            <person name="Costa-Martins A.G."/>
            <person name="Teixeira M.M."/>
            <person name="Buck G.A."/>
        </authorList>
    </citation>
    <scope>NUCLEOTIDE SEQUENCE [LARGE SCALE GENOMIC DNA]</scope>
    <source>
        <strain evidence="5 6">AM80</strain>
    </source>
</reference>
<feature type="repeat" description="Pumilio" evidence="2">
    <location>
        <begin position="376"/>
        <end position="412"/>
    </location>
</feature>
<dbReference type="EMBL" id="MKGL01000250">
    <property type="protein sequence ID" value="RNF02025.1"/>
    <property type="molecule type" value="Genomic_DNA"/>
</dbReference>
<dbReference type="OrthoDB" id="668540at2759"/>
<feature type="region of interest" description="Disordered" evidence="3">
    <location>
        <begin position="513"/>
        <end position="541"/>
    </location>
</feature>
<comment type="caution">
    <text evidence="5">The sequence shown here is derived from an EMBL/GenBank/DDBJ whole genome shotgun (WGS) entry which is preliminary data.</text>
</comment>
<dbReference type="InterPro" id="IPR016024">
    <property type="entry name" value="ARM-type_fold"/>
</dbReference>
<dbReference type="InterPro" id="IPR033133">
    <property type="entry name" value="PUM-HD"/>
</dbReference>